<evidence type="ECO:0000313" key="4">
    <source>
        <dbReference type="Proteomes" id="UP001233999"/>
    </source>
</evidence>
<dbReference type="AlphaFoldDB" id="A0AAD8AHX2"/>
<comment type="caution">
    <text evidence="3">The sequence shown here is derived from an EMBL/GenBank/DDBJ whole genome shotgun (WGS) entry which is preliminary data.</text>
</comment>
<organism evidence="3 4">
    <name type="scientific">Diploptera punctata</name>
    <name type="common">Pacific beetle cockroach</name>
    <dbReference type="NCBI Taxonomy" id="6984"/>
    <lineage>
        <taxon>Eukaryota</taxon>
        <taxon>Metazoa</taxon>
        <taxon>Ecdysozoa</taxon>
        <taxon>Arthropoda</taxon>
        <taxon>Hexapoda</taxon>
        <taxon>Insecta</taxon>
        <taxon>Pterygota</taxon>
        <taxon>Neoptera</taxon>
        <taxon>Polyneoptera</taxon>
        <taxon>Dictyoptera</taxon>
        <taxon>Blattodea</taxon>
        <taxon>Blaberoidea</taxon>
        <taxon>Blaberidae</taxon>
        <taxon>Diplopterinae</taxon>
        <taxon>Diploptera</taxon>
    </lineage>
</organism>
<gene>
    <name evidence="3" type="ORF">L9F63_010822</name>
</gene>
<protein>
    <submittedName>
        <fullName evidence="3">Uncharacterized protein</fullName>
    </submittedName>
</protein>
<evidence type="ECO:0000313" key="3">
    <source>
        <dbReference type="EMBL" id="KAJ9598502.1"/>
    </source>
</evidence>
<keyword evidence="4" id="KW-1185">Reference proteome</keyword>
<evidence type="ECO:0000256" key="2">
    <source>
        <dbReference type="SAM" id="Phobius"/>
    </source>
</evidence>
<feature type="non-terminal residue" evidence="3">
    <location>
        <position position="119"/>
    </location>
</feature>
<feature type="transmembrane region" description="Helical" evidence="2">
    <location>
        <begin position="88"/>
        <end position="106"/>
    </location>
</feature>
<sequence>RRSKTRFSMIDNSFSSSNRFSMVGTVIAAQKLVDRHSLKILKMEPSNLPSNNSHQQLMTGDDDDDTTVPSLTDSTGIRRGRFGTNVSMGEWLTIIVLCFVNLINYMDRFTVAGKNYDAF</sequence>
<evidence type="ECO:0000256" key="1">
    <source>
        <dbReference type="SAM" id="MobiDB-lite"/>
    </source>
</evidence>
<reference evidence="3" key="2">
    <citation type="submission" date="2023-05" db="EMBL/GenBank/DDBJ databases">
        <authorList>
            <person name="Fouks B."/>
        </authorList>
    </citation>
    <scope>NUCLEOTIDE SEQUENCE</scope>
    <source>
        <strain evidence="3">Stay&amp;Tobe</strain>
        <tissue evidence="3">Testes</tissue>
    </source>
</reference>
<keyword evidence="2" id="KW-1133">Transmembrane helix</keyword>
<dbReference type="EMBL" id="JASPKZ010001214">
    <property type="protein sequence ID" value="KAJ9598502.1"/>
    <property type="molecule type" value="Genomic_DNA"/>
</dbReference>
<name>A0AAD8AHX2_DIPPU</name>
<feature type="compositionally biased region" description="Polar residues" evidence="1">
    <location>
        <begin position="47"/>
        <end position="58"/>
    </location>
</feature>
<keyword evidence="2" id="KW-0812">Transmembrane</keyword>
<reference evidence="3" key="1">
    <citation type="journal article" date="2023" name="IScience">
        <title>Live-bearing cockroach genome reveals convergent evolutionary mechanisms linked to viviparity in insects and beyond.</title>
        <authorList>
            <person name="Fouks B."/>
            <person name="Harrison M.C."/>
            <person name="Mikhailova A.A."/>
            <person name="Marchal E."/>
            <person name="English S."/>
            <person name="Carruthers M."/>
            <person name="Jennings E.C."/>
            <person name="Chiamaka E.L."/>
            <person name="Frigard R.A."/>
            <person name="Pippel M."/>
            <person name="Attardo G.M."/>
            <person name="Benoit J.B."/>
            <person name="Bornberg-Bauer E."/>
            <person name="Tobe S.S."/>
        </authorList>
    </citation>
    <scope>NUCLEOTIDE SEQUENCE</scope>
    <source>
        <strain evidence="3">Stay&amp;Tobe</strain>
    </source>
</reference>
<accession>A0AAD8AHX2</accession>
<proteinExistence type="predicted"/>
<dbReference type="Proteomes" id="UP001233999">
    <property type="component" value="Unassembled WGS sequence"/>
</dbReference>
<feature type="region of interest" description="Disordered" evidence="1">
    <location>
        <begin position="44"/>
        <end position="74"/>
    </location>
</feature>
<keyword evidence="2" id="KW-0472">Membrane</keyword>